<evidence type="ECO:0000256" key="2">
    <source>
        <dbReference type="SAM" id="Phobius"/>
    </source>
</evidence>
<keyword evidence="2" id="KW-0472">Membrane</keyword>
<gene>
    <name evidence="3" type="ORF">SeLEV6574_g05995</name>
</gene>
<proteinExistence type="predicted"/>
<sequence>MYSMTDRQPYTGSQAGLLSTAAGGPPPSSTVRNPQSRTTTIMTLFLCANIWTLVLTVIPVIAPGASLYAPHPGWYTTNDVLRLLEPIGTLPLQLAILLESPIVHMPRRNAAWLWMAWALAAAVYQQGAGLHSGANMFKHVVEDAAMLDPDAPDAVLLRDGYAWMRTTWEHYVAHYLYAAGAVLVSFTHAYAYRDYQPTRPVGAAQKALLLCAAVLYALVIASVAVEFPKGTVVALLLIVIYGWAVLGTFLVRRKQVLSIGTRPVIQYFFYSYCVAFIIVLGWMIHVKGISNRVESSGGHD</sequence>
<feature type="transmembrane region" description="Helical" evidence="2">
    <location>
        <begin position="172"/>
        <end position="191"/>
    </location>
</feature>
<name>A0A507CR56_9FUNG</name>
<evidence type="ECO:0000313" key="4">
    <source>
        <dbReference type="Proteomes" id="UP000320475"/>
    </source>
</evidence>
<feature type="transmembrane region" description="Helical" evidence="2">
    <location>
        <begin position="231"/>
        <end position="252"/>
    </location>
</feature>
<keyword evidence="2" id="KW-0812">Transmembrane</keyword>
<feature type="transmembrane region" description="Helical" evidence="2">
    <location>
        <begin position="203"/>
        <end position="225"/>
    </location>
</feature>
<dbReference type="VEuPathDB" id="FungiDB:SeMB42_g06563"/>
<feature type="transmembrane region" description="Helical" evidence="2">
    <location>
        <begin position="41"/>
        <end position="68"/>
    </location>
</feature>
<organism evidence="3 4">
    <name type="scientific">Synchytrium endobioticum</name>
    <dbReference type="NCBI Taxonomy" id="286115"/>
    <lineage>
        <taxon>Eukaryota</taxon>
        <taxon>Fungi</taxon>
        <taxon>Fungi incertae sedis</taxon>
        <taxon>Chytridiomycota</taxon>
        <taxon>Chytridiomycota incertae sedis</taxon>
        <taxon>Chytridiomycetes</taxon>
        <taxon>Synchytriales</taxon>
        <taxon>Synchytriaceae</taxon>
        <taxon>Synchytrium</taxon>
    </lineage>
</organism>
<feature type="transmembrane region" description="Helical" evidence="2">
    <location>
        <begin position="264"/>
        <end position="284"/>
    </location>
</feature>
<feature type="region of interest" description="Disordered" evidence="1">
    <location>
        <begin position="1"/>
        <end position="34"/>
    </location>
</feature>
<feature type="compositionally biased region" description="Polar residues" evidence="1">
    <location>
        <begin position="1"/>
        <end position="17"/>
    </location>
</feature>
<dbReference type="AlphaFoldDB" id="A0A507CR56"/>
<feature type="transmembrane region" description="Helical" evidence="2">
    <location>
        <begin position="80"/>
        <end position="98"/>
    </location>
</feature>
<feature type="transmembrane region" description="Helical" evidence="2">
    <location>
        <begin position="110"/>
        <end position="127"/>
    </location>
</feature>
<dbReference type="Proteomes" id="UP000320475">
    <property type="component" value="Unassembled WGS sequence"/>
</dbReference>
<dbReference type="EMBL" id="QEAM01000310">
    <property type="protein sequence ID" value="TPX41629.1"/>
    <property type="molecule type" value="Genomic_DNA"/>
</dbReference>
<keyword evidence="2" id="KW-1133">Transmembrane helix</keyword>
<accession>A0A507CR56</accession>
<protein>
    <submittedName>
        <fullName evidence="3">Uncharacterized protein</fullName>
    </submittedName>
</protein>
<reference evidence="3 4" key="1">
    <citation type="journal article" date="2019" name="Sci. Rep.">
        <title>Comparative genomics of chytrid fungi reveal insights into the obligate biotrophic and pathogenic lifestyle of Synchytrium endobioticum.</title>
        <authorList>
            <person name="van de Vossenberg B.T.L.H."/>
            <person name="Warris S."/>
            <person name="Nguyen H.D.T."/>
            <person name="van Gent-Pelzer M.P.E."/>
            <person name="Joly D.L."/>
            <person name="van de Geest H.C."/>
            <person name="Bonants P.J.M."/>
            <person name="Smith D.S."/>
            <person name="Levesque C.A."/>
            <person name="van der Lee T.A.J."/>
        </authorList>
    </citation>
    <scope>NUCLEOTIDE SEQUENCE [LARGE SCALE GENOMIC DNA]</scope>
    <source>
        <strain evidence="3 4">LEV6574</strain>
    </source>
</reference>
<evidence type="ECO:0000313" key="3">
    <source>
        <dbReference type="EMBL" id="TPX41629.1"/>
    </source>
</evidence>
<evidence type="ECO:0000256" key="1">
    <source>
        <dbReference type="SAM" id="MobiDB-lite"/>
    </source>
</evidence>
<dbReference type="OrthoDB" id="2377933at2759"/>
<comment type="caution">
    <text evidence="3">The sequence shown here is derived from an EMBL/GenBank/DDBJ whole genome shotgun (WGS) entry which is preliminary data.</text>
</comment>